<dbReference type="RefSeq" id="WP_326438856.1">
    <property type="nucleotide sequence ID" value="NZ_JAYMFH010000003.1"/>
</dbReference>
<dbReference type="Proteomes" id="UP001343724">
    <property type="component" value="Unassembled WGS sequence"/>
</dbReference>
<dbReference type="EMBL" id="JAYMFH010000003">
    <property type="protein sequence ID" value="MEC4294220.1"/>
    <property type="molecule type" value="Genomic_DNA"/>
</dbReference>
<protein>
    <recommendedName>
        <fullName evidence="5">DUF4853 domain-containing protein</fullName>
    </recommendedName>
</protein>
<organism evidence="3 4">
    <name type="scientific">Adlercreutzia shanghongiae</name>
    <dbReference type="NCBI Taxonomy" id="3111773"/>
    <lineage>
        <taxon>Bacteria</taxon>
        <taxon>Bacillati</taxon>
        <taxon>Actinomycetota</taxon>
        <taxon>Coriobacteriia</taxon>
        <taxon>Eggerthellales</taxon>
        <taxon>Eggerthellaceae</taxon>
        <taxon>Adlercreutzia</taxon>
    </lineage>
</organism>
<comment type="caution">
    <text evidence="3">The sequence shown here is derived from an EMBL/GenBank/DDBJ whole genome shotgun (WGS) entry which is preliminary data.</text>
</comment>
<evidence type="ECO:0000313" key="3">
    <source>
        <dbReference type="EMBL" id="MEC4294220.1"/>
    </source>
</evidence>
<evidence type="ECO:0000256" key="2">
    <source>
        <dbReference type="SAM" id="SignalP"/>
    </source>
</evidence>
<dbReference type="PROSITE" id="PS51257">
    <property type="entry name" value="PROKAR_LIPOPROTEIN"/>
    <property type="match status" value="1"/>
</dbReference>
<evidence type="ECO:0000313" key="4">
    <source>
        <dbReference type="Proteomes" id="UP001343724"/>
    </source>
</evidence>
<feature type="signal peptide" evidence="2">
    <location>
        <begin position="1"/>
        <end position="30"/>
    </location>
</feature>
<sequence length="214" mass="22924">MNRPSENILRLTKRASLLAIAAVISVLTCACTTAESIARPQPALGDDYAIALEAARETRSDATLVGVTMKDAASDAPASWCYVFGSEEAGCFYVVNLDTGDPTVVPSMESHWRSEIWQRVAEASPTVDADEAYGNVCDEYLGGRCNQSYRMSYFAYAPADNDTAELSNEWIISVFDPDEEGEDAGSGEAADEQLPPSSRSFSVDAVTGAVSPLQ</sequence>
<accession>A0ABU6IWP6</accession>
<proteinExistence type="predicted"/>
<feature type="region of interest" description="Disordered" evidence="1">
    <location>
        <begin position="176"/>
        <end position="214"/>
    </location>
</feature>
<keyword evidence="2" id="KW-0732">Signal</keyword>
<feature type="compositionally biased region" description="Acidic residues" evidence="1">
    <location>
        <begin position="176"/>
        <end position="191"/>
    </location>
</feature>
<gene>
    <name evidence="3" type="ORF">VJ920_02725</name>
</gene>
<feature type="chain" id="PRO_5046669058" description="DUF4853 domain-containing protein" evidence="2">
    <location>
        <begin position="31"/>
        <end position="214"/>
    </location>
</feature>
<evidence type="ECO:0000256" key="1">
    <source>
        <dbReference type="SAM" id="MobiDB-lite"/>
    </source>
</evidence>
<name>A0ABU6IWP6_9ACTN</name>
<keyword evidence="4" id="KW-1185">Reference proteome</keyword>
<reference evidence="3 4" key="1">
    <citation type="submission" date="2024-01" db="EMBL/GenBank/DDBJ databases">
        <title>novel species in genus Adlercreutzia.</title>
        <authorList>
            <person name="Liu X."/>
        </authorList>
    </citation>
    <scope>NUCLEOTIDE SEQUENCE [LARGE SCALE GENOMIC DNA]</scope>
    <source>
        <strain evidence="3 4">R22</strain>
    </source>
</reference>
<evidence type="ECO:0008006" key="5">
    <source>
        <dbReference type="Google" id="ProtNLM"/>
    </source>
</evidence>